<dbReference type="Proteomes" id="UP000325577">
    <property type="component" value="Linkage Group LG18"/>
</dbReference>
<evidence type="ECO:0008006" key="4">
    <source>
        <dbReference type="Google" id="ProtNLM"/>
    </source>
</evidence>
<name>A0A5J5AWC8_9ASTE</name>
<evidence type="ECO:0000313" key="2">
    <source>
        <dbReference type="EMBL" id="KAA8534570.1"/>
    </source>
</evidence>
<gene>
    <name evidence="2" type="ORF">F0562_032087</name>
</gene>
<evidence type="ECO:0000256" key="1">
    <source>
        <dbReference type="SAM" id="MobiDB-lite"/>
    </source>
</evidence>
<dbReference type="OrthoDB" id="691961at2759"/>
<keyword evidence="3" id="KW-1185">Reference proteome</keyword>
<feature type="region of interest" description="Disordered" evidence="1">
    <location>
        <begin position="53"/>
        <end position="82"/>
    </location>
</feature>
<reference evidence="2 3" key="1">
    <citation type="submission" date="2019-09" db="EMBL/GenBank/DDBJ databases">
        <title>A chromosome-level genome assembly of the Chinese tupelo Nyssa sinensis.</title>
        <authorList>
            <person name="Yang X."/>
            <person name="Kang M."/>
            <person name="Yang Y."/>
            <person name="Xiong H."/>
            <person name="Wang M."/>
            <person name="Zhang Z."/>
            <person name="Wang Z."/>
            <person name="Wu H."/>
            <person name="Ma T."/>
            <person name="Liu J."/>
            <person name="Xi Z."/>
        </authorList>
    </citation>
    <scope>NUCLEOTIDE SEQUENCE [LARGE SCALE GENOMIC DNA]</scope>
    <source>
        <strain evidence="2">J267</strain>
        <tissue evidence="2">Leaf</tissue>
    </source>
</reference>
<accession>A0A5J5AWC8</accession>
<sequence length="82" mass="9485">MAMRSVVSRTSVRRLMEGSGRSTASGLRYFSEDKGRVLSEEERAIENVYIQKAERERMEKRKAKEEKEKAEKEKAEKKTGDS</sequence>
<feature type="region of interest" description="Disordered" evidence="1">
    <location>
        <begin position="1"/>
        <end position="26"/>
    </location>
</feature>
<proteinExistence type="predicted"/>
<dbReference type="PANTHER" id="PTHR33878">
    <property type="entry name" value="OS08G0559000 PROTEIN"/>
    <property type="match status" value="1"/>
</dbReference>
<dbReference type="PANTHER" id="PTHR33878:SF4">
    <property type="entry name" value="OS08G0558900 PROTEIN"/>
    <property type="match status" value="1"/>
</dbReference>
<feature type="compositionally biased region" description="Low complexity" evidence="1">
    <location>
        <begin position="1"/>
        <end position="10"/>
    </location>
</feature>
<evidence type="ECO:0000313" key="3">
    <source>
        <dbReference type="Proteomes" id="UP000325577"/>
    </source>
</evidence>
<protein>
    <recommendedName>
        <fullName evidence="4">ATPase inhibitor</fullName>
    </recommendedName>
</protein>
<dbReference type="InterPro" id="IPR045284">
    <property type="entry name" value="At2g27730-like"/>
</dbReference>
<organism evidence="2 3">
    <name type="scientific">Nyssa sinensis</name>
    <dbReference type="NCBI Taxonomy" id="561372"/>
    <lineage>
        <taxon>Eukaryota</taxon>
        <taxon>Viridiplantae</taxon>
        <taxon>Streptophyta</taxon>
        <taxon>Embryophyta</taxon>
        <taxon>Tracheophyta</taxon>
        <taxon>Spermatophyta</taxon>
        <taxon>Magnoliopsida</taxon>
        <taxon>eudicotyledons</taxon>
        <taxon>Gunneridae</taxon>
        <taxon>Pentapetalae</taxon>
        <taxon>asterids</taxon>
        <taxon>Cornales</taxon>
        <taxon>Nyssaceae</taxon>
        <taxon>Nyssa</taxon>
    </lineage>
</organism>
<dbReference type="EMBL" id="CM018041">
    <property type="protein sequence ID" value="KAA8534570.1"/>
    <property type="molecule type" value="Genomic_DNA"/>
</dbReference>
<dbReference type="AlphaFoldDB" id="A0A5J5AWC8"/>